<name>A0A4V2E225_9CYAN</name>
<keyword evidence="1" id="KW-1133">Transmembrane helix</keyword>
<dbReference type="RefSeq" id="WP_084607174.1">
    <property type="nucleotide sequence ID" value="NZ_QVFV01000005.1"/>
</dbReference>
<comment type="caution">
    <text evidence="3">The sequence shown here is derived from an EMBL/GenBank/DDBJ whole genome shotgun (WGS) entry which is preliminary data.</text>
</comment>
<dbReference type="SMART" id="SM01080">
    <property type="entry name" value="CHASE2"/>
    <property type="match status" value="1"/>
</dbReference>
<keyword evidence="1" id="KW-0812">Transmembrane</keyword>
<accession>A0A4V2E225</accession>
<evidence type="ECO:0000313" key="4">
    <source>
        <dbReference type="Proteomes" id="UP000292459"/>
    </source>
</evidence>
<keyword evidence="4" id="KW-1185">Reference proteome</keyword>
<dbReference type="Proteomes" id="UP000292459">
    <property type="component" value="Unassembled WGS sequence"/>
</dbReference>
<dbReference type="AlphaFoldDB" id="A0A4V2E225"/>
<dbReference type="InterPro" id="IPR036890">
    <property type="entry name" value="HATPase_C_sf"/>
</dbReference>
<dbReference type="Pfam" id="PF05226">
    <property type="entry name" value="CHASE2"/>
    <property type="match status" value="1"/>
</dbReference>
<dbReference type="Gene3D" id="3.30.565.10">
    <property type="entry name" value="Histidine kinase-like ATPase, C-terminal domain"/>
    <property type="match status" value="1"/>
</dbReference>
<feature type="transmembrane region" description="Helical" evidence="1">
    <location>
        <begin position="388"/>
        <end position="406"/>
    </location>
</feature>
<dbReference type="InterPro" id="IPR007890">
    <property type="entry name" value="CHASE2"/>
</dbReference>
<keyword evidence="1" id="KW-0472">Membrane</keyword>
<dbReference type="SUPFAM" id="SSF55874">
    <property type="entry name" value="ATPase domain of HSP90 chaperone/DNA topoisomerase II/histidine kinase"/>
    <property type="match status" value="1"/>
</dbReference>
<dbReference type="OrthoDB" id="337251at2"/>
<feature type="domain" description="CHASE2" evidence="2">
    <location>
        <begin position="41"/>
        <end position="350"/>
    </location>
</feature>
<organism evidence="3 4">
    <name type="scientific">Leptolyngbya iicbica LK</name>
    <dbReference type="NCBI Taxonomy" id="2294035"/>
    <lineage>
        <taxon>Bacteria</taxon>
        <taxon>Bacillati</taxon>
        <taxon>Cyanobacteriota</taxon>
        <taxon>Cyanophyceae</taxon>
        <taxon>Leptolyngbyales</taxon>
        <taxon>Leptolyngbyaceae</taxon>
        <taxon>Leptolyngbya group</taxon>
        <taxon>Leptolyngbya</taxon>
        <taxon>Leptolyngbya iicbica</taxon>
    </lineage>
</organism>
<feature type="transmembrane region" description="Helical" evidence="1">
    <location>
        <begin position="362"/>
        <end position="382"/>
    </location>
</feature>
<protein>
    <submittedName>
        <fullName evidence="3">CHASE2 domain-containing protein</fullName>
    </submittedName>
</protein>
<evidence type="ECO:0000256" key="1">
    <source>
        <dbReference type="SAM" id="Phobius"/>
    </source>
</evidence>
<evidence type="ECO:0000259" key="2">
    <source>
        <dbReference type="SMART" id="SM01080"/>
    </source>
</evidence>
<dbReference type="EMBL" id="QVFV01000005">
    <property type="protein sequence ID" value="RZM76566.1"/>
    <property type="molecule type" value="Genomic_DNA"/>
</dbReference>
<feature type="transmembrane region" description="Helical" evidence="1">
    <location>
        <begin position="21"/>
        <end position="41"/>
    </location>
</feature>
<reference evidence="3 4" key="1">
    <citation type="submission" date="2018-11" db="EMBL/GenBank/DDBJ databases">
        <title>Whole genome sequencing of an environmental sample.</title>
        <authorList>
            <person name="Sarangi A.N."/>
            <person name="Singh D."/>
            <person name="Tripathy S."/>
        </authorList>
    </citation>
    <scope>NUCLEOTIDE SEQUENCE [LARGE SCALE GENOMIC DNA]</scope>
    <source>
        <strain evidence="3 4">Lakshadweep</strain>
    </source>
</reference>
<evidence type="ECO:0000313" key="3">
    <source>
        <dbReference type="EMBL" id="RZM76566.1"/>
    </source>
</evidence>
<sequence>MTQSESPSRWLNLKNYRWLRRLVPGVTIVTLILLARVMGLLEVAEWKALDLFLRWRPAEPKDERLLIVGINEQDIQQTGQYPIPDGELAALITALNQHEPRVIGVDLYRGLPIEPGNAALTEVFATSPNVIGIERIAGVVSDVATPPAVLPPEQVGIVDFPLDADGFVRRTYLGTLPSLDAVDPDRFRFALALRLAEQYLAPEGLTLDNGFRDPLNMRFGQTEFPRFQRTDGGYVDSDAEGIQILINPRSGETPFDIVSMTDVLQGRVEAELIRDRVVLIGVTSLSAKDLINSAAIKSDNPSLVYGVEVHAHVTSQILSAVLAGRPLIRVWSPGWEYLWIMLWGGLGVGLLYLKLPTLKHAIATVFGLALLLTLCMGALWGAGLWLSVVPPLVAFSLVSLPGFLLYETTLRERIDERQQIIERTYDAIHNGPLQTLAILLQERDQLEPSVSQRLEGLNHEIRTIYVNLLQESLPTAEKLQLNSQKIVDLRSPLSEALYEVYAETLKRDLPGFAALKLHVIKFEPLATEGLSSDDRRSLCRFLEEALCNVGKHANHPKRLTVTCMATETENVIRVADNGKNSGPFQRERAGHGTEQARSLARRLRGQFHRAITETGSICEMRWPLTRTKSVWAQLRLPKLAKPSS</sequence>
<proteinExistence type="predicted"/>
<feature type="transmembrane region" description="Helical" evidence="1">
    <location>
        <begin position="337"/>
        <end position="355"/>
    </location>
</feature>
<gene>
    <name evidence="3" type="ORF">DYY88_18045</name>
</gene>